<dbReference type="Gene3D" id="3.40.630.30">
    <property type="match status" value="1"/>
</dbReference>
<dbReference type="PANTHER" id="PTHR43877:SF2">
    <property type="entry name" value="AMINOALKYLPHOSPHONATE N-ACETYLTRANSFERASE-RELATED"/>
    <property type="match status" value="1"/>
</dbReference>
<dbReference type="SUPFAM" id="SSF55729">
    <property type="entry name" value="Acyl-CoA N-acyltransferases (Nat)"/>
    <property type="match status" value="1"/>
</dbReference>
<gene>
    <name evidence="4" type="ORF">Ato02nite_026000</name>
</gene>
<dbReference type="CDD" id="cd04301">
    <property type="entry name" value="NAT_SF"/>
    <property type="match status" value="1"/>
</dbReference>
<evidence type="ECO:0000256" key="2">
    <source>
        <dbReference type="ARBA" id="ARBA00023315"/>
    </source>
</evidence>
<dbReference type="PANTHER" id="PTHR43877">
    <property type="entry name" value="AMINOALKYLPHOSPHONATE N-ACETYLTRANSFERASE-RELATED-RELATED"/>
    <property type="match status" value="1"/>
</dbReference>
<dbReference type="Proteomes" id="UP000677082">
    <property type="component" value="Unassembled WGS sequence"/>
</dbReference>
<evidence type="ECO:0000313" key="5">
    <source>
        <dbReference type="Proteomes" id="UP000677082"/>
    </source>
</evidence>
<protein>
    <submittedName>
        <fullName evidence="4">Acetyltransferase</fullName>
    </submittedName>
</protein>
<dbReference type="GO" id="GO:0016747">
    <property type="term" value="F:acyltransferase activity, transferring groups other than amino-acyl groups"/>
    <property type="evidence" value="ECO:0007669"/>
    <property type="project" value="InterPro"/>
</dbReference>
<dbReference type="RefSeq" id="WP_213006732.1">
    <property type="nucleotide sequence ID" value="NZ_BOQN01000038.1"/>
</dbReference>
<dbReference type="EMBL" id="BOQN01000038">
    <property type="protein sequence ID" value="GIM90807.1"/>
    <property type="molecule type" value="Genomic_DNA"/>
</dbReference>
<organism evidence="4 5">
    <name type="scientific">Paractinoplanes toevensis</name>
    <dbReference type="NCBI Taxonomy" id="571911"/>
    <lineage>
        <taxon>Bacteria</taxon>
        <taxon>Bacillati</taxon>
        <taxon>Actinomycetota</taxon>
        <taxon>Actinomycetes</taxon>
        <taxon>Micromonosporales</taxon>
        <taxon>Micromonosporaceae</taxon>
        <taxon>Paractinoplanes</taxon>
    </lineage>
</organism>
<dbReference type="Pfam" id="PF00583">
    <property type="entry name" value="Acetyltransf_1"/>
    <property type="match status" value="1"/>
</dbReference>
<dbReference type="AlphaFoldDB" id="A0A919T990"/>
<accession>A0A919T990</accession>
<feature type="domain" description="N-acetyltransferase" evidence="3">
    <location>
        <begin position="1"/>
        <end position="148"/>
    </location>
</feature>
<proteinExistence type="predicted"/>
<dbReference type="InterPro" id="IPR016181">
    <property type="entry name" value="Acyl_CoA_acyltransferase"/>
</dbReference>
<evidence type="ECO:0000256" key="1">
    <source>
        <dbReference type="ARBA" id="ARBA00022679"/>
    </source>
</evidence>
<dbReference type="InterPro" id="IPR050832">
    <property type="entry name" value="Bact_Acetyltransf"/>
</dbReference>
<dbReference type="PROSITE" id="PS51186">
    <property type="entry name" value="GNAT"/>
    <property type="match status" value="1"/>
</dbReference>
<keyword evidence="2" id="KW-0012">Acyltransferase</keyword>
<keyword evidence="1" id="KW-0808">Transferase</keyword>
<comment type="caution">
    <text evidence="4">The sequence shown here is derived from an EMBL/GenBank/DDBJ whole genome shotgun (WGS) entry which is preliminary data.</text>
</comment>
<reference evidence="4 5" key="1">
    <citation type="submission" date="2021-03" db="EMBL/GenBank/DDBJ databases">
        <title>Whole genome shotgun sequence of Actinoplanes toevensis NBRC 105298.</title>
        <authorList>
            <person name="Komaki H."/>
            <person name="Tamura T."/>
        </authorList>
    </citation>
    <scope>NUCLEOTIDE SEQUENCE [LARGE SCALE GENOMIC DNA]</scope>
    <source>
        <strain evidence="4 5">NBRC 105298</strain>
    </source>
</reference>
<evidence type="ECO:0000259" key="3">
    <source>
        <dbReference type="PROSITE" id="PS51186"/>
    </source>
</evidence>
<evidence type="ECO:0000313" key="4">
    <source>
        <dbReference type="EMBL" id="GIM90807.1"/>
    </source>
</evidence>
<keyword evidence="5" id="KW-1185">Reference proteome</keyword>
<name>A0A919T990_9ACTN</name>
<sequence>MVVRLALAADAASIQQLVRAAFVRYVPRIGREPAPMGVDYRVPVAEGRCRVVEHDGRVVGMVQCAARTGYLEVETIAVAEEARGLGVGTELLAYAEEQARELGLPEVRLYTNEAMTENLEYYPRRGFREIERATHHGYRRVFFAKPVG</sequence>
<dbReference type="InterPro" id="IPR000182">
    <property type="entry name" value="GNAT_dom"/>
</dbReference>